<dbReference type="EMBL" id="JAQMLS010000005">
    <property type="protein sequence ID" value="MDB8741965.1"/>
    <property type="molecule type" value="Genomic_DNA"/>
</dbReference>
<dbReference type="RefSeq" id="WP_186489082.1">
    <property type="nucleotide sequence ID" value="NZ_DAWBEB010000168.1"/>
</dbReference>
<organism evidence="3 4">
    <name type="scientific">Ruminococcus bicirculans</name>
    <name type="common">ex Wegman et al. 2014</name>
    <dbReference type="NCBI Taxonomy" id="1160721"/>
    <lineage>
        <taxon>Bacteria</taxon>
        <taxon>Bacillati</taxon>
        <taxon>Bacillota</taxon>
        <taxon>Clostridia</taxon>
        <taxon>Eubacteriales</taxon>
        <taxon>Oscillospiraceae</taxon>
        <taxon>Ruminococcus</taxon>
    </lineage>
</organism>
<keyword evidence="2" id="KW-1277">Toxin-antitoxin system</keyword>
<comment type="similarity">
    <text evidence="1">Belongs to the PemK/MazF family.</text>
</comment>
<dbReference type="GO" id="GO:0016075">
    <property type="term" value="P:rRNA catabolic process"/>
    <property type="evidence" value="ECO:0007669"/>
    <property type="project" value="TreeGrafter"/>
</dbReference>
<proteinExistence type="inferred from homology"/>
<accession>A0AAW6E0J9</accession>
<reference evidence="3" key="1">
    <citation type="submission" date="2023-01" db="EMBL/GenBank/DDBJ databases">
        <title>Human gut microbiome strain richness.</title>
        <authorList>
            <person name="Chen-Liaw A."/>
        </authorList>
    </citation>
    <scope>NUCLEOTIDE SEQUENCE</scope>
    <source>
        <strain evidence="3">D59st1_B8_D59t2_181005</strain>
    </source>
</reference>
<dbReference type="GO" id="GO:0003677">
    <property type="term" value="F:DNA binding"/>
    <property type="evidence" value="ECO:0007669"/>
    <property type="project" value="InterPro"/>
</dbReference>
<dbReference type="GO" id="GO:0004521">
    <property type="term" value="F:RNA endonuclease activity"/>
    <property type="evidence" value="ECO:0007669"/>
    <property type="project" value="TreeGrafter"/>
</dbReference>
<dbReference type="InterPro" id="IPR003477">
    <property type="entry name" value="PemK-like"/>
</dbReference>
<dbReference type="Proteomes" id="UP001211421">
    <property type="component" value="Unassembled WGS sequence"/>
</dbReference>
<dbReference type="InterPro" id="IPR011067">
    <property type="entry name" value="Plasmid_toxin/cell-grow_inhib"/>
</dbReference>
<protein>
    <submittedName>
        <fullName evidence="3">Type II toxin-antitoxin system PemK/MazF family toxin</fullName>
    </submittedName>
</protein>
<gene>
    <name evidence="3" type="ORF">PNV70_07770</name>
</gene>
<dbReference type="AlphaFoldDB" id="A0AAW6E0J9"/>
<evidence type="ECO:0000256" key="1">
    <source>
        <dbReference type="ARBA" id="ARBA00007521"/>
    </source>
</evidence>
<dbReference type="Pfam" id="PF02452">
    <property type="entry name" value="PemK_toxin"/>
    <property type="match status" value="1"/>
</dbReference>
<dbReference type="GO" id="GO:0006402">
    <property type="term" value="P:mRNA catabolic process"/>
    <property type="evidence" value="ECO:0007669"/>
    <property type="project" value="TreeGrafter"/>
</dbReference>
<evidence type="ECO:0000256" key="2">
    <source>
        <dbReference type="ARBA" id="ARBA00022649"/>
    </source>
</evidence>
<evidence type="ECO:0000313" key="3">
    <source>
        <dbReference type="EMBL" id="MDB8741965.1"/>
    </source>
</evidence>
<dbReference type="Gene3D" id="2.30.30.110">
    <property type="match status" value="1"/>
</dbReference>
<dbReference type="PANTHER" id="PTHR33988:SF2">
    <property type="entry name" value="ENDORIBONUCLEASE MAZF"/>
    <property type="match status" value="1"/>
</dbReference>
<evidence type="ECO:0000313" key="4">
    <source>
        <dbReference type="Proteomes" id="UP001211421"/>
    </source>
</evidence>
<sequence>MSKYEAYYTGDLVLVDLSNNIGHQQGGKRPAVIVSNNVGNAVSPMVEVLPLTTKRNNSELPTHVTFKASEVEGLKRDSTVEAESKWVINKWQILKKLGTFNDEQLDKIATAMVYATPIVIKAFQAGVHNTDLFRKISN</sequence>
<name>A0AAW6E0J9_9FIRM</name>
<comment type="caution">
    <text evidence="3">The sequence shown here is derived from an EMBL/GenBank/DDBJ whole genome shotgun (WGS) entry which is preliminary data.</text>
</comment>
<dbReference type="SUPFAM" id="SSF50118">
    <property type="entry name" value="Cell growth inhibitor/plasmid maintenance toxic component"/>
    <property type="match status" value="1"/>
</dbReference>
<dbReference type="PANTHER" id="PTHR33988">
    <property type="entry name" value="ENDORIBONUCLEASE MAZF-RELATED"/>
    <property type="match status" value="1"/>
</dbReference>